<keyword evidence="2" id="KW-1185">Reference proteome</keyword>
<evidence type="ECO:0000313" key="1">
    <source>
        <dbReference type="EMBL" id="OHT11640.1"/>
    </source>
</evidence>
<sequence>MNQQVINKAKQIMNKKFGAECGDTVDALRTREMAKTTEKNSKNASGKEKHFNTAEFINILTDVVVDGFDLYDNEEKAMIALES</sequence>
<name>A0A1J4KL25_9EUKA</name>
<dbReference type="GeneID" id="94826253"/>
<proteinExistence type="predicted"/>
<accession>A0A1J4KL25</accession>
<evidence type="ECO:0000313" key="2">
    <source>
        <dbReference type="Proteomes" id="UP000179807"/>
    </source>
</evidence>
<dbReference type="VEuPathDB" id="TrichDB:TRFO_03841"/>
<reference evidence="1" key="1">
    <citation type="submission" date="2016-10" db="EMBL/GenBank/DDBJ databases">
        <authorList>
            <person name="Benchimol M."/>
            <person name="Almeida L.G."/>
            <person name="Vasconcelos A.T."/>
            <person name="Perreira-Neves A."/>
            <person name="Rosa I.A."/>
            <person name="Tasca T."/>
            <person name="Bogo M.R."/>
            <person name="de Souza W."/>
        </authorList>
    </citation>
    <scope>NUCLEOTIDE SEQUENCE [LARGE SCALE GENOMIC DNA]</scope>
    <source>
        <strain evidence="1">K</strain>
    </source>
</reference>
<organism evidence="1 2">
    <name type="scientific">Tritrichomonas foetus</name>
    <dbReference type="NCBI Taxonomy" id="1144522"/>
    <lineage>
        <taxon>Eukaryota</taxon>
        <taxon>Metamonada</taxon>
        <taxon>Parabasalia</taxon>
        <taxon>Tritrichomonadida</taxon>
        <taxon>Tritrichomonadidae</taxon>
        <taxon>Tritrichomonas</taxon>
    </lineage>
</organism>
<comment type="caution">
    <text evidence="1">The sequence shown here is derived from an EMBL/GenBank/DDBJ whole genome shotgun (WGS) entry which is preliminary data.</text>
</comment>
<protein>
    <submittedName>
        <fullName evidence="1">Uncharacterized protein</fullName>
    </submittedName>
</protein>
<gene>
    <name evidence="1" type="ORF">TRFO_03841</name>
</gene>
<dbReference type="RefSeq" id="XP_068364776.1">
    <property type="nucleotide sequence ID" value="XM_068491549.1"/>
</dbReference>
<dbReference type="Proteomes" id="UP000179807">
    <property type="component" value="Unassembled WGS sequence"/>
</dbReference>
<dbReference type="EMBL" id="MLAK01000582">
    <property type="protein sequence ID" value="OHT11640.1"/>
    <property type="molecule type" value="Genomic_DNA"/>
</dbReference>
<dbReference type="AlphaFoldDB" id="A0A1J4KL25"/>